<organism evidence="1 2">
    <name type="scientific">Lichtheimia corymbifera JMRC:FSU:9682</name>
    <dbReference type="NCBI Taxonomy" id="1263082"/>
    <lineage>
        <taxon>Eukaryota</taxon>
        <taxon>Fungi</taxon>
        <taxon>Fungi incertae sedis</taxon>
        <taxon>Mucoromycota</taxon>
        <taxon>Mucoromycotina</taxon>
        <taxon>Mucoromycetes</taxon>
        <taxon>Mucorales</taxon>
        <taxon>Lichtheimiaceae</taxon>
        <taxon>Lichtheimia</taxon>
    </lineage>
</organism>
<sequence length="119" mass="13402">MEYVSYATISHVYVLDRWHEQCPGAILFALRLLDGDPEYVCYVIEYSGLCEIVAERLALFFAKLPENTGGSTISDNGRVVPARAPRRRIHVSVSNMITNSLMVTRGGINAVFVHCWIIR</sequence>
<dbReference type="AlphaFoldDB" id="A0A068S8K8"/>
<accession>A0A068S8K8</accession>
<dbReference type="EMBL" id="CBTN010000053">
    <property type="protein sequence ID" value="CDH58152.1"/>
    <property type="molecule type" value="Genomic_DNA"/>
</dbReference>
<evidence type="ECO:0000313" key="2">
    <source>
        <dbReference type="Proteomes" id="UP000027586"/>
    </source>
</evidence>
<dbReference type="Proteomes" id="UP000027586">
    <property type="component" value="Unassembled WGS sequence"/>
</dbReference>
<gene>
    <name evidence="1" type="ORF">LCOR_09026.1</name>
</gene>
<dbReference type="VEuPathDB" id="FungiDB:LCOR_09026.1"/>
<protein>
    <submittedName>
        <fullName evidence="1">Uncharacterized protein</fullName>
    </submittedName>
</protein>
<dbReference type="OrthoDB" id="10617748at2759"/>
<keyword evidence="2" id="KW-1185">Reference proteome</keyword>
<name>A0A068S8K8_9FUNG</name>
<evidence type="ECO:0000313" key="1">
    <source>
        <dbReference type="EMBL" id="CDH58152.1"/>
    </source>
</evidence>
<reference evidence="1" key="1">
    <citation type="submission" date="2013-08" db="EMBL/GenBank/DDBJ databases">
        <title>Gene expansion shapes genome architecture in the human pathogen Lichtheimia corymbifera: an evolutionary genomics analysis in the ancient terrestrial Mucorales (Mucoromycotina).</title>
        <authorList>
            <person name="Schwartze V.U."/>
            <person name="Winter S."/>
            <person name="Shelest E."/>
            <person name="Marcet-Houben M."/>
            <person name="Horn F."/>
            <person name="Wehner S."/>
            <person name="Hoffmann K."/>
            <person name="Riege K."/>
            <person name="Sammeth M."/>
            <person name="Nowrousian M."/>
            <person name="Valiante V."/>
            <person name="Linde J."/>
            <person name="Jacobsen I.D."/>
            <person name="Marz M."/>
            <person name="Brakhage A.A."/>
            <person name="Gabaldon T."/>
            <person name="Bocker S."/>
            <person name="Voigt K."/>
        </authorList>
    </citation>
    <scope>NUCLEOTIDE SEQUENCE [LARGE SCALE GENOMIC DNA]</scope>
    <source>
        <strain evidence="1">FSU 9682</strain>
    </source>
</reference>
<proteinExistence type="predicted"/>
<comment type="caution">
    <text evidence="1">The sequence shown here is derived from an EMBL/GenBank/DDBJ whole genome shotgun (WGS) entry which is preliminary data.</text>
</comment>